<evidence type="ECO:0000313" key="8">
    <source>
        <dbReference type="Proteomes" id="UP001312908"/>
    </source>
</evidence>
<dbReference type="PANTHER" id="PTHR43776">
    <property type="entry name" value="TRANSPORT ATP-BINDING PROTEIN"/>
    <property type="match status" value="1"/>
</dbReference>
<dbReference type="Pfam" id="PF00005">
    <property type="entry name" value="ABC_tran"/>
    <property type="match status" value="1"/>
</dbReference>
<dbReference type="SMART" id="SM00382">
    <property type="entry name" value="AAA"/>
    <property type="match status" value="1"/>
</dbReference>
<dbReference type="SUPFAM" id="SSF52540">
    <property type="entry name" value="P-loop containing nucleoside triphosphate hydrolases"/>
    <property type="match status" value="1"/>
</dbReference>
<keyword evidence="4" id="KW-0547">Nucleotide-binding</keyword>
<dbReference type="InterPro" id="IPR003439">
    <property type="entry name" value="ABC_transporter-like_ATP-bd"/>
</dbReference>
<reference evidence="7 8" key="1">
    <citation type="submission" date="2023-10" db="EMBL/GenBank/DDBJ databases">
        <title>Sorlinia euscelidii gen. nov., sp. nov., an acetic acid bacteria isolated from the gut of Euscelidius variegatus emitter.</title>
        <authorList>
            <person name="Michoud G."/>
            <person name="Marasco R."/>
            <person name="Seferji K."/>
            <person name="Gonella E."/>
            <person name="Garuglieri E."/>
            <person name="Alma A."/>
            <person name="Mapelli F."/>
            <person name="Borin S."/>
            <person name="Daffonchio D."/>
            <person name="Crotti E."/>
        </authorList>
    </citation>
    <scope>NUCLEOTIDE SEQUENCE [LARGE SCALE GENOMIC DNA]</scope>
    <source>
        <strain evidence="7 8">EV16P</strain>
    </source>
</reference>
<comment type="subcellular location">
    <subcellularLocation>
        <location evidence="1">Cell inner membrane</location>
        <topology evidence="1">Peripheral membrane protein</topology>
    </subcellularLocation>
</comment>
<accession>A0ABU7U1M9</accession>
<gene>
    <name evidence="7" type="ORF">DOFOFD_00465</name>
</gene>
<comment type="similarity">
    <text evidence="2">Belongs to the ABC transporter superfamily.</text>
</comment>
<evidence type="ECO:0000256" key="2">
    <source>
        <dbReference type="ARBA" id="ARBA00005417"/>
    </source>
</evidence>
<dbReference type="PROSITE" id="PS00211">
    <property type="entry name" value="ABC_TRANSPORTER_1"/>
    <property type="match status" value="1"/>
</dbReference>
<name>A0ABU7U1M9_9PROT</name>
<evidence type="ECO:0000256" key="1">
    <source>
        <dbReference type="ARBA" id="ARBA00004417"/>
    </source>
</evidence>
<dbReference type="NCBIfam" id="TIGR01727">
    <property type="entry name" value="oligo_HPY"/>
    <property type="match status" value="1"/>
</dbReference>
<dbReference type="PANTHER" id="PTHR43776:SF7">
    <property type="entry name" value="D,D-DIPEPTIDE TRANSPORT ATP-BINDING PROTEIN DDPF-RELATED"/>
    <property type="match status" value="1"/>
</dbReference>
<comment type="caution">
    <text evidence="7">The sequence shown here is derived from an EMBL/GenBank/DDBJ whole genome shotgun (WGS) entry which is preliminary data.</text>
</comment>
<keyword evidence="8" id="KW-1185">Reference proteome</keyword>
<dbReference type="InterPro" id="IPR027417">
    <property type="entry name" value="P-loop_NTPase"/>
</dbReference>
<dbReference type="InterPro" id="IPR017871">
    <property type="entry name" value="ABC_transporter-like_CS"/>
</dbReference>
<dbReference type="Pfam" id="PF08352">
    <property type="entry name" value="oligo_HPY"/>
    <property type="match status" value="1"/>
</dbReference>
<dbReference type="Gene3D" id="3.40.50.300">
    <property type="entry name" value="P-loop containing nucleotide triphosphate hydrolases"/>
    <property type="match status" value="1"/>
</dbReference>
<evidence type="ECO:0000256" key="4">
    <source>
        <dbReference type="ARBA" id="ARBA00022741"/>
    </source>
</evidence>
<dbReference type="CDD" id="cd03257">
    <property type="entry name" value="ABC_NikE_OppD_transporters"/>
    <property type="match status" value="1"/>
</dbReference>
<evidence type="ECO:0000256" key="5">
    <source>
        <dbReference type="ARBA" id="ARBA00022840"/>
    </source>
</evidence>
<proteinExistence type="inferred from homology"/>
<dbReference type="EMBL" id="JAWJZY010000001">
    <property type="protein sequence ID" value="MEE8657495.1"/>
    <property type="molecule type" value="Genomic_DNA"/>
</dbReference>
<keyword evidence="5" id="KW-0067">ATP-binding</keyword>
<dbReference type="Proteomes" id="UP001312908">
    <property type="component" value="Unassembled WGS sequence"/>
</dbReference>
<evidence type="ECO:0000256" key="3">
    <source>
        <dbReference type="ARBA" id="ARBA00022448"/>
    </source>
</evidence>
<evidence type="ECO:0000313" key="7">
    <source>
        <dbReference type="EMBL" id="MEE8657495.1"/>
    </source>
</evidence>
<keyword evidence="3" id="KW-0813">Transport</keyword>
<dbReference type="InterPro" id="IPR050319">
    <property type="entry name" value="ABC_transp_ATP-bind"/>
</dbReference>
<evidence type="ECO:0000259" key="6">
    <source>
        <dbReference type="PROSITE" id="PS50893"/>
    </source>
</evidence>
<dbReference type="InterPro" id="IPR013563">
    <property type="entry name" value="Oligopep_ABC_C"/>
</dbReference>
<feature type="domain" description="ABC transporter" evidence="6">
    <location>
        <begin position="10"/>
        <end position="252"/>
    </location>
</feature>
<dbReference type="PROSITE" id="PS50893">
    <property type="entry name" value="ABC_TRANSPORTER_2"/>
    <property type="match status" value="1"/>
</dbReference>
<protein>
    <submittedName>
        <fullName evidence="7">Oligopeptide/dipeptide ABC transporter ATPase</fullName>
    </submittedName>
</protein>
<sequence>MYQSMTTPLIEMRDIYKSFPGHRRGSPIQALRGVSLSLQRGETLAIIGESGCGKTTLGHIMARMSAPDRGQILFDGIDVTRPRRRQRNALRRKIQMVLQDSGAAFNPFWRVGSALRAPLKIIRHANPTQRAQEVLEAVGLPLSVMHQFPQELSGGQRQRLNIARALTIAPELLIADEPTSALDVSVQARIIQLLADLNTQHHLSMVVITHNLATVPYLTRTVAIMYLGRIVEWGASDDVLYAPRHPYTRLLIDSLPGRRGRRAAPPMGEVPSPVHPPPGCAFHPRCVRAQSICREIMPELSGASLSPRREACHFPLDG</sequence>
<organism evidence="7 8">
    <name type="scientific">Sorlinia euscelidii</name>
    <dbReference type="NCBI Taxonomy" id="3081148"/>
    <lineage>
        <taxon>Bacteria</taxon>
        <taxon>Pseudomonadati</taxon>
        <taxon>Pseudomonadota</taxon>
        <taxon>Alphaproteobacteria</taxon>
        <taxon>Acetobacterales</taxon>
        <taxon>Acetobacteraceae</taxon>
        <taxon>Sorlinia</taxon>
    </lineage>
</organism>
<dbReference type="InterPro" id="IPR003593">
    <property type="entry name" value="AAA+_ATPase"/>
</dbReference>